<dbReference type="EMBL" id="MQVX01000001">
    <property type="protein sequence ID" value="PQJ16524.1"/>
    <property type="molecule type" value="Genomic_DNA"/>
</dbReference>
<keyword evidence="2" id="KW-0479">Metal-binding</keyword>
<reference evidence="8" key="1">
    <citation type="submission" date="2016-11" db="EMBL/GenBank/DDBJ databases">
        <title>Trade-off between light-utilization and light-protection in marine flavobacteria.</title>
        <authorList>
            <person name="Kumagai Y."/>
            <person name="Yoshizawa S."/>
            <person name="Kogure K."/>
        </authorList>
    </citation>
    <scope>NUCLEOTIDE SEQUENCE [LARGE SCALE GENOMIC DNA]</scope>
    <source>
        <strain evidence="8">SG-18</strain>
    </source>
</reference>
<keyword evidence="8" id="KW-1185">Reference proteome</keyword>
<keyword evidence="4" id="KW-0862">Zinc</keyword>
<feature type="domain" description="Succinylglutamate desuccinylase/Aspartoacylase catalytic" evidence="6">
    <location>
        <begin position="70"/>
        <end position="253"/>
    </location>
</feature>
<evidence type="ECO:0000256" key="2">
    <source>
        <dbReference type="ARBA" id="ARBA00022723"/>
    </source>
</evidence>
<sequence>MKQTLVVVLLLMVGTVSAQWSPQRVDSLPLDELKPSSRNHFLLKMGEEAAGVAQEVPVIVIRGRQALPVLGIFAAIHGNEVNGIQVIRELVNGLDPKEFKGTLIAVPGLNIPALRNNQRTYPDGVDLNRIFPGKAKGNGSQQYVWQITQKLLPSLDYLVDLHTASFGRENCLYVRADFSNPKIAGLARSQLADVYLNSGGKPSAGAAASGLTMRAQAMGMGISAITVEYGSPQVYQKEMLQKGLPGLRNTLVHLGMLQGEVQPVPEPVFCKKSYWIYTTQGGYLDVQVNLKEKLTKGQVIAVLRDPFGQTKQTYYSPEDGIVIGRSSNPINESGGRIIHLGIRD</sequence>
<dbReference type="CDD" id="cd06251">
    <property type="entry name" value="M14_ASTE_ASPA-like"/>
    <property type="match status" value="1"/>
</dbReference>
<organism evidence="7 8">
    <name type="scientific">Aureicoccus marinus</name>
    <dbReference type="NCBI Taxonomy" id="754435"/>
    <lineage>
        <taxon>Bacteria</taxon>
        <taxon>Pseudomonadati</taxon>
        <taxon>Bacteroidota</taxon>
        <taxon>Flavobacteriia</taxon>
        <taxon>Flavobacteriales</taxon>
        <taxon>Flavobacteriaceae</taxon>
        <taxon>Aureicoccus</taxon>
    </lineage>
</organism>
<dbReference type="OrthoDB" id="9782876at2"/>
<feature type="signal peptide" evidence="5">
    <location>
        <begin position="1"/>
        <end position="18"/>
    </location>
</feature>
<keyword evidence="3" id="KW-0378">Hydrolase</keyword>
<protein>
    <recommendedName>
        <fullName evidence="6">Succinylglutamate desuccinylase/Aspartoacylase catalytic domain-containing protein</fullName>
    </recommendedName>
</protein>
<dbReference type="GO" id="GO:0016788">
    <property type="term" value="F:hydrolase activity, acting on ester bonds"/>
    <property type="evidence" value="ECO:0007669"/>
    <property type="project" value="InterPro"/>
</dbReference>
<feature type="chain" id="PRO_5015680015" description="Succinylglutamate desuccinylase/Aspartoacylase catalytic domain-containing protein" evidence="5">
    <location>
        <begin position="19"/>
        <end position="344"/>
    </location>
</feature>
<dbReference type="PANTHER" id="PTHR37326">
    <property type="entry name" value="BLL3975 PROTEIN"/>
    <property type="match status" value="1"/>
</dbReference>
<evidence type="ECO:0000256" key="3">
    <source>
        <dbReference type="ARBA" id="ARBA00022801"/>
    </source>
</evidence>
<dbReference type="Proteomes" id="UP000239366">
    <property type="component" value="Unassembled WGS sequence"/>
</dbReference>
<evidence type="ECO:0000313" key="7">
    <source>
        <dbReference type="EMBL" id="PQJ16524.1"/>
    </source>
</evidence>
<dbReference type="SUPFAM" id="SSF53187">
    <property type="entry name" value="Zn-dependent exopeptidases"/>
    <property type="match status" value="1"/>
</dbReference>
<dbReference type="Gene3D" id="3.40.630.10">
    <property type="entry name" value="Zn peptidases"/>
    <property type="match status" value="1"/>
</dbReference>
<dbReference type="GO" id="GO:0046872">
    <property type="term" value="F:metal ion binding"/>
    <property type="evidence" value="ECO:0007669"/>
    <property type="project" value="UniProtKB-KW"/>
</dbReference>
<proteinExistence type="predicted"/>
<evidence type="ECO:0000313" key="8">
    <source>
        <dbReference type="Proteomes" id="UP000239366"/>
    </source>
</evidence>
<evidence type="ECO:0000256" key="4">
    <source>
        <dbReference type="ARBA" id="ARBA00022833"/>
    </source>
</evidence>
<dbReference type="InterPro" id="IPR053138">
    <property type="entry name" value="N-alpha-Ac-DABA_deacetylase"/>
</dbReference>
<dbReference type="AlphaFoldDB" id="A0A2S7TA62"/>
<dbReference type="InterPro" id="IPR055438">
    <property type="entry name" value="AstE_AspA_cat"/>
</dbReference>
<name>A0A2S7TA62_9FLAO</name>
<dbReference type="RefSeq" id="WP_105002194.1">
    <property type="nucleotide sequence ID" value="NZ_MQVX01000001.1"/>
</dbReference>
<evidence type="ECO:0000259" key="6">
    <source>
        <dbReference type="Pfam" id="PF24827"/>
    </source>
</evidence>
<dbReference type="GO" id="GO:0016811">
    <property type="term" value="F:hydrolase activity, acting on carbon-nitrogen (but not peptide) bonds, in linear amides"/>
    <property type="evidence" value="ECO:0007669"/>
    <property type="project" value="InterPro"/>
</dbReference>
<evidence type="ECO:0000256" key="1">
    <source>
        <dbReference type="ARBA" id="ARBA00001947"/>
    </source>
</evidence>
<evidence type="ECO:0000256" key="5">
    <source>
        <dbReference type="SAM" id="SignalP"/>
    </source>
</evidence>
<dbReference type="PANTHER" id="PTHR37326:SF1">
    <property type="entry name" value="BLL3975 PROTEIN"/>
    <property type="match status" value="1"/>
</dbReference>
<dbReference type="InterPro" id="IPR043795">
    <property type="entry name" value="N-alpha-Ac-DABA-like"/>
</dbReference>
<dbReference type="PIRSF" id="PIRSF039012">
    <property type="entry name" value="ASP"/>
    <property type="match status" value="1"/>
</dbReference>
<comment type="caution">
    <text evidence="7">The sequence shown here is derived from an EMBL/GenBank/DDBJ whole genome shotgun (WGS) entry which is preliminary data.</text>
</comment>
<dbReference type="Pfam" id="PF24827">
    <property type="entry name" value="AstE_AspA_cat"/>
    <property type="match status" value="1"/>
</dbReference>
<accession>A0A2S7TA62</accession>
<keyword evidence="5" id="KW-0732">Signal</keyword>
<comment type="cofactor">
    <cofactor evidence="1">
        <name>Zn(2+)</name>
        <dbReference type="ChEBI" id="CHEBI:29105"/>
    </cofactor>
</comment>
<gene>
    <name evidence="7" type="ORF">BST99_13080</name>
</gene>